<organism evidence="3 4">
    <name type="scientific">Candidatus Protofrankia californiensis</name>
    <dbReference type="NCBI Taxonomy" id="1839754"/>
    <lineage>
        <taxon>Bacteria</taxon>
        <taxon>Bacillati</taxon>
        <taxon>Actinomycetota</taxon>
        <taxon>Actinomycetes</taxon>
        <taxon>Frankiales</taxon>
        <taxon>Frankiaceae</taxon>
        <taxon>Protofrankia</taxon>
    </lineage>
</organism>
<gene>
    <name evidence="3" type="ORF">FDG2_3694</name>
</gene>
<evidence type="ECO:0000259" key="2">
    <source>
        <dbReference type="Pfam" id="PF13676"/>
    </source>
</evidence>
<dbReference type="GO" id="GO:0007165">
    <property type="term" value="P:signal transduction"/>
    <property type="evidence" value="ECO:0007669"/>
    <property type="project" value="InterPro"/>
</dbReference>
<name>A0A1C3P0A9_9ACTN</name>
<feature type="region of interest" description="Disordered" evidence="1">
    <location>
        <begin position="526"/>
        <end position="569"/>
    </location>
</feature>
<reference evidence="4" key="1">
    <citation type="submission" date="2016-02" db="EMBL/GenBank/DDBJ databases">
        <authorList>
            <person name="Wibberg D."/>
        </authorList>
    </citation>
    <scope>NUCLEOTIDE SEQUENCE [LARGE SCALE GENOMIC DNA]</scope>
</reference>
<evidence type="ECO:0000313" key="4">
    <source>
        <dbReference type="Proteomes" id="UP000199013"/>
    </source>
</evidence>
<dbReference type="Gene3D" id="3.40.50.10140">
    <property type="entry name" value="Toll/interleukin-1 receptor homology (TIR) domain"/>
    <property type="match status" value="1"/>
</dbReference>
<dbReference type="InterPro" id="IPR000157">
    <property type="entry name" value="TIR_dom"/>
</dbReference>
<dbReference type="Proteomes" id="UP000199013">
    <property type="component" value="Unassembled WGS sequence"/>
</dbReference>
<dbReference type="SUPFAM" id="SSF52200">
    <property type="entry name" value="Toll/Interleukin receptor TIR domain"/>
    <property type="match status" value="1"/>
</dbReference>
<protein>
    <recommendedName>
        <fullName evidence="2">TIR domain-containing protein</fullName>
    </recommendedName>
</protein>
<dbReference type="EMBL" id="FLUV01001548">
    <property type="protein sequence ID" value="SBW23215.1"/>
    <property type="molecule type" value="Genomic_DNA"/>
</dbReference>
<dbReference type="InterPro" id="IPR035897">
    <property type="entry name" value="Toll_tir_struct_dom_sf"/>
</dbReference>
<evidence type="ECO:0000313" key="3">
    <source>
        <dbReference type="EMBL" id="SBW23215.1"/>
    </source>
</evidence>
<accession>A0A1C3P0A9</accession>
<evidence type="ECO:0000256" key="1">
    <source>
        <dbReference type="SAM" id="MobiDB-lite"/>
    </source>
</evidence>
<dbReference type="AlphaFoldDB" id="A0A1C3P0A9"/>
<proteinExistence type="predicted"/>
<keyword evidence="4" id="KW-1185">Reference proteome</keyword>
<dbReference type="Pfam" id="PF13676">
    <property type="entry name" value="TIR_2"/>
    <property type="match status" value="1"/>
</dbReference>
<feature type="domain" description="TIR" evidence="2">
    <location>
        <begin position="391"/>
        <end position="503"/>
    </location>
</feature>
<sequence length="569" mass="62456">MTWNGVREDGVYRQSVPDGVWAWVGVGLAPITPTAGSGLYSDMSEPRRRADAFATEMAWIAAQRSTAGPLCFDLRYLSDPGSGSLSCAILGRVFAPDNARAAHAAVALRERLAAVPDHVAAEPFADTADVRHWLAPIEPHLDGLTEIRKRLTHHYCTRTDTGRRLCFAVSAFTDGDRSWEPLWRALARQQYPTLVSICLEPYMVGDGLRYALSALAGEYAVLATEIPPRPYKGRVPADTFAIEAQPLYAEAVRCYTDHAYRIRVSVASAGPLDPAFGELLAATISPPVRDGAFGGGGPVVRRPAPEELQPAWANITTSGREWLDATYRQGSPPGFLNEPERILCDLVDVPEAAAAFHLPYEVAGDPLLFGIPGRSVVPPPATTSDDRRWDVALSFAGAQRPYVKRVAAALRARGVRCFYDADEQIDLWGRYLAEELPVIYAERASVVVVFVSADYAAGDWTNLERRAALNRAVRERREYVLPARFDDTALPGLLSDMVAIDLRAITPERFGMMVADKLGRLEVIASGTAPPTPEMRNGEDRWQRPNAPRRPHRGTSRSTDIHSRRTPPP</sequence>